<keyword evidence="5" id="KW-1185">Reference proteome</keyword>
<dbReference type="EMBL" id="CP059732">
    <property type="protein sequence ID" value="QMW05342.1"/>
    <property type="molecule type" value="Genomic_DNA"/>
</dbReference>
<dbReference type="PANTHER" id="PTHR32097">
    <property type="entry name" value="CAMP-BINDING PROTEIN 1-RELATED"/>
    <property type="match status" value="1"/>
</dbReference>
<keyword evidence="2" id="KW-0778">Tellurium resistance</keyword>
<evidence type="ECO:0000256" key="1">
    <source>
        <dbReference type="ARBA" id="ARBA00008775"/>
    </source>
</evidence>
<accession>A0A7G5H2K0</accession>
<dbReference type="AlphaFoldDB" id="A0A7G5H2K0"/>
<dbReference type="Pfam" id="PF02342">
    <property type="entry name" value="TerD"/>
    <property type="match status" value="1"/>
</dbReference>
<organism evidence="4 5">
    <name type="scientific">Spirosoma foliorum</name>
    <dbReference type="NCBI Taxonomy" id="2710596"/>
    <lineage>
        <taxon>Bacteria</taxon>
        <taxon>Pseudomonadati</taxon>
        <taxon>Bacteroidota</taxon>
        <taxon>Cytophagia</taxon>
        <taxon>Cytophagales</taxon>
        <taxon>Cytophagaceae</taxon>
        <taxon>Spirosoma</taxon>
    </lineage>
</organism>
<dbReference type="PANTHER" id="PTHR32097:SF4">
    <property type="entry name" value="GENERAL STRESS PROTEIN 16U"/>
    <property type="match status" value="1"/>
</dbReference>
<evidence type="ECO:0000313" key="4">
    <source>
        <dbReference type="EMBL" id="QMW05342.1"/>
    </source>
</evidence>
<gene>
    <name evidence="4" type="ORF">H3H32_10855</name>
</gene>
<dbReference type="RefSeq" id="WP_182462688.1">
    <property type="nucleotide sequence ID" value="NZ_CP059732.1"/>
</dbReference>
<evidence type="ECO:0000256" key="2">
    <source>
        <dbReference type="ARBA" id="ARBA00022686"/>
    </source>
</evidence>
<dbReference type="Proteomes" id="UP000515369">
    <property type="component" value="Chromosome"/>
</dbReference>
<feature type="domain" description="TerD" evidence="3">
    <location>
        <begin position="6"/>
        <end position="188"/>
    </location>
</feature>
<evidence type="ECO:0000313" key="5">
    <source>
        <dbReference type="Proteomes" id="UP000515369"/>
    </source>
</evidence>
<dbReference type="InterPro" id="IPR003325">
    <property type="entry name" value="TerD"/>
</dbReference>
<proteinExistence type="inferred from homology"/>
<reference evidence="4 5" key="1">
    <citation type="submission" date="2020-07" db="EMBL/GenBank/DDBJ databases">
        <title>Spirosoma foliorum sp. nov., isolated from the leaves on the Nejang mountain Korea, Republic of.</title>
        <authorList>
            <person name="Ho H."/>
            <person name="Lee Y.-J."/>
            <person name="Nurcahyanto D.-A."/>
            <person name="Kim S.-G."/>
        </authorList>
    </citation>
    <scope>NUCLEOTIDE SEQUENCE [LARGE SCALE GENOMIC DNA]</scope>
    <source>
        <strain evidence="4 5">PL0136</strain>
    </source>
</reference>
<dbReference type="InterPro" id="IPR051324">
    <property type="entry name" value="Stress/Tellurium_Resist"/>
</dbReference>
<dbReference type="KEGG" id="sfol:H3H32_10855"/>
<protein>
    <submittedName>
        <fullName evidence="4">TerD family protein</fullName>
    </submittedName>
</protein>
<comment type="similarity">
    <text evidence="1">Belongs to the CAPAB/TerDEXZ family.</text>
</comment>
<evidence type="ECO:0000259" key="3">
    <source>
        <dbReference type="Pfam" id="PF02342"/>
    </source>
</evidence>
<sequence>MEQGLMLVKDEKVDLTKGNPGLKNVNVGMGWDVSGGASSYDLDAFAFALTANFKLASNNDVLFFGNKSILGGKIKHSGDNLTGAGDGDDETINIKLSELPDNVEAIILGVNIYQAEQKRQRFGMVKNAFIRLYDADSKQELMRYDLSEDGGSATGFVLGKMYKHNGEWKFQSESFPSNGDINQIAAQYR</sequence>
<dbReference type="GO" id="GO:0046690">
    <property type="term" value="P:response to tellurium ion"/>
    <property type="evidence" value="ECO:0007669"/>
    <property type="project" value="UniProtKB-KW"/>
</dbReference>
<dbReference type="CDD" id="cd06974">
    <property type="entry name" value="TerD_like"/>
    <property type="match status" value="1"/>
</dbReference>
<name>A0A7G5H2K0_9BACT</name>
<dbReference type="Gene3D" id="2.60.60.30">
    <property type="entry name" value="sav2460 like domains"/>
    <property type="match status" value="1"/>
</dbReference>